<evidence type="ECO:0000313" key="2">
    <source>
        <dbReference type="EMBL" id="MCI94373.1"/>
    </source>
</evidence>
<evidence type="ECO:0000313" key="3">
    <source>
        <dbReference type="Proteomes" id="UP000265520"/>
    </source>
</evidence>
<feature type="non-terminal residue" evidence="2">
    <location>
        <position position="1"/>
    </location>
</feature>
<comment type="caution">
    <text evidence="2">The sequence shown here is derived from an EMBL/GenBank/DDBJ whole genome shotgun (WGS) entry which is preliminary data.</text>
</comment>
<accession>A0A392W3P9</accession>
<organism evidence="2 3">
    <name type="scientific">Trifolium medium</name>
    <dbReference type="NCBI Taxonomy" id="97028"/>
    <lineage>
        <taxon>Eukaryota</taxon>
        <taxon>Viridiplantae</taxon>
        <taxon>Streptophyta</taxon>
        <taxon>Embryophyta</taxon>
        <taxon>Tracheophyta</taxon>
        <taxon>Spermatophyta</taxon>
        <taxon>Magnoliopsida</taxon>
        <taxon>eudicotyledons</taxon>
        <taxon>Gunneridae</taxon>
        <taxon>Pentapetalae</taxon>
        <taxon>rosids</taxon>
        <taxon>fabids</taxon>
        <taxon>Fabales</taxon>
        <taxon>Fabaceae</taxon>
        <taxon>Papilionoideae</taxon>
        <taxon>50 kb inversion clade</taxon>
        <taxon>NPAAA clade</taxon>
        <taxon>Hologalegina</taxon>
        <taxon>IRL clade</taxon>
        <taxon>Trifolieae</taxon>
        <taxon>Trifolium</taxon>
    </lineage>
</organism>
<feature type="region of interest" description="Disordered" evidence="1">
    <location>
        <begin position="1"/>
        <end position="30"/>
    </location>
</feature>
<protein>
    <submittedName>
        <fullName evidence="2">Uncharacterized protein</fullName>
    </submittedName>
</protein>
<sequence length="30" mass="3089">AGTARKEAEPLSITPGVGGLRPAWPRESAL</sequence>
<name>A0A392W3P9_9FABA</name>
<evidence type="ECO:0000256" key="1">
    <source>
        <dbReference type="SAM" id="MobiDB-lite"/>
    </source>
</evidence>
<dbReference type="EMBL" id="LXQA011354480">
    <property type="protein sequence ID" value="MCI94373.1"/>
    <property type="molecule type" value="Genomic_DNA"/>
</dbReference>
<reference evidence="2 3" key="1">
    <citation type="journal article" date="2018" name="Front. Plant Sci.">
        <title>Red Clover (Trifolium pratense) and Zigzag Clover (T. medium) - A Picture of Genomic Similarities and Differences.</title>
        <authorList>
            <person name="Dluhosova J."/>
            <person name="Istvanek J."/>
            <person name="Nedelnik J."/>
            <person name="Repkova J."/>
        </authorList>
    </citation>
    <scope>NUCLEOTIDE SEQUENCE [LARGE SCALE GENOMIC DNA]</scope>
    <source>
        <strain evidence="3">cv. 10/8</strain>
        <tissue evidence="2">Leaf</tissue>
    </source>
</reference>
<proteinExistence type="predicted"/>
<keyword evidence="3" id="KW-1185">Reference proteome</keyword>
<dbReference type="Proteomes" id="UP000265520">
    <property type="component" value="Unassembled WGS sequence"/>
</dbReference>
<dbReference type="AlphaFoldDB" id="A0A392W3P9"/>